<evidence type="ECO:0000313" key="3">
    <source>
        <dbReference type="Proteomes" id="UP000594638"/>
    </source>
</evidence>
<evidence type="ECO:0000256" key="1">
    <source>
        <dbReference type="SAM" id="MobiDB-lite"/>
    </source>
</evidence>
<dbReference type="Gramene" id="OE9A113364T1">
    <property type="protein sequence ID" value="OE9A113364C1"/>
    <property type="gene ID" value="OE9A113364"/>
</dbReference>
<keyword evidence="3" id="KW-1185">Reference proteome</keyword>
<dbReference type="AlphaFoldDB" id="A0A8S0VKL4"/>
<accession>A0A8S0VKL4</accession>
<proteinExistence type="predicted"/>
<reference evidence="2 3" key="1">
    <citation type="submission" date="2019-12" db="EMBL/GenBank/DDBJ databases">
        <authorList>
            <person name="Alioto T."/>
            <person name="Alioto T."/>
            <person name="Gomez Garrido J."/>
        </authorList>
    </citation>
    <scope>NUCLEOTIDE SEQUENCE [LARGE SCALE GENOMIC DNA]</scope>
</reference>
<sequence>MRLRTMKLEIEHHVTSECKKLWEFLATLMAPAGRTMAAAATPVDIEVELSGRLPQDVYGGHIEPFLDKQDMRADTCTEHLQDGAHIAGRPDDDQDPMPAATDYLLDGGSNEAQLGMLDLNDRGAMEPSHAVPINDAEFEGCAITNGDGVVTKAPLPATVLEAGCAFPTMRRRSARLRRPAPSTRTPYTRGTKRTKK</sequence>
<organism evidence="2 3">
    <name type="scientific">Olea europaea subsp. europaea</name>
    <dbReference type="NCBI Taxonomy" id="158383"/>
    <lineage>
        <taxon>Eukaryota</taxon>
        <taxon>Viridiplantae</taxon>
        <taxon>Streptophyta</taxon>
        <taxon>Embryophyta</taxon>
        <taxon>Tracheophyta</taxon>
        <taxon>Spermatophyta</taxon>
        <taxon>Magnoliopsida</taxon>
        <taxon>eudicotyledons</taxon>
        <taxon>Gunneridae</taxon>
        <taxon>Pentapetalae</taxon>
        <taxon>asterids</taxon>
        <taxon>lamiids</taxon>
        <taxon>Lamiales</taxon>
        <taxon>Oleaceae</taxon>
        <taxon>Oleeae</taxon>
        <taxon>Olea</taxon>
    </lineage>
</organism>
<comment type="caution">
    <text evidence="2">The sequence shown here is derived from an EMBL/GenBank/DDBJ whole genome shotgun (WGS) entry which is preliminary data.</text>
</comment>
<dbReference type="EMBL" id="CACTIH010009357">
    <property type="protein sequence ID" value="CAA3030200.1"/>
    <property type="molecule type" value="Genomic_DNA"/>
</dbReference>
<feature type="region of interest" description="Disordered" evidence="1">
    <location>
        <begin position="170"/>
        <end position="196"/>
    </location>
</feature>
<evidence type="ECO:0000313" key="2">
    <source>
        <dbReference type="EMBL" id="CAA3030200.1"/>
    </source>
</evidence>
<protein>
    <submittedName>
        <fullName evidence="2">Uncharacterized protein</fullName>
    </submittedName>
</protein>
<dbReference type="Proteomes" id="UP000594638">
    <property type="component" value="Unassembled WGS sequence"/>
</dbReference>
<name>A0A8S0VKL4_OLEEU</name>
<gene>
    <name evidence="2" type="ORF">OLEA9_A113364</name>
</gene>